<dbReference type="PANTHER" id="PTHR44835:SF1">
    <property type="entry name" value="PROTEIN O-GLCNAC TRANSFERASE"/>
    <property type="match status" value="1"/>
</dbReference>
<reference evidence="7 8" key="1">
    <citation type="submission" date="2021-01" db="EMBL/GenBank/DDBJ databases">
        <title>WGS of actinomycetes isolated from Thailand.</title>
        <authorList>
            <person name="Thawai C."/>
        </authorList>
    </citation>
    <scope>NUCLEOTIDE SEQUENCE [LARGE SCALE GENOMIC DNA]</scope>
    <source>
        <strain evidence="7 8">LPG 2</strain>
    </source>
</reference>
<keyword evidence="4" id="KW-0802">TPR repeat</keyword>
<dbReference type="InterPro" id="IPR051939">
    <property type="entry name" value="Glycosyltr_41/O-GlcNAc_trsf"/>
</dbReference>
<evidence type="ECO:0000256" key="4">
    <source>
        <dbReference type="PROSITE-ProRule" id="PRU00339"/>
    </source>
</evidence>
<dbReference type="SMART" id="SM00028">
    <property type="entry name" value="TPR"/>
    <property type="match status" value="4"/>
</dbReference>
<evidence type="ECO:0000256" key="1">
    <source>
        <dbReference type="ARBA" id="ARBA00004922"/>
    </source>
</evidence>
<sequence length="416" mass="45761">MHPNIEKAWVLIELGRYDQARSLLAEVLAADPDDLTALTAMAQVALQLGDPLRALEYCSAAQRFAPDYAALWRIRALAELRASEDEDQESPLARRAAAQNSALVAVELDPEDADNHRVLAVTQREDEPEAALDSLDRALVIEPERADLHLLRGIVLRRNLSAPDSVDRAERALRRALELEPEYVDAVLELALVDLDRREFDSATARLRQAAQLEPRHAEAVRETLTWIEDQRQQWAAALHWEPDEDESHRRTVRSLHDQAQAEADAAERESREAAELERVLRAMRSDFPEPDPSPEPAGRGRGSARSRPVELDRPRAGAGGGIAALVVAFLVIAVIRGAIGSDGAGPGSRYTPPPTVPAWYLGPTDIRVPPTYQRPALPSNWPSLLQRPTYAPVRPPATPTLPPVTLPPGFSPYGG</sequence>
<keyword evidence="8" id="KW-1185">Reference proteome</keyword>
<keyword evidence="6" id="KW-1133">Transmembrane helix</keyword>
<comment type="pathway">
    <text evidence="1">Protein modification; protein glycosylation.</text>
</comment>
<dbReference type="InterPro" id="IPR019734">
    <property type="entry name" value="TPR_rpt"/>
</dbReference>
<dbReference type="SUPFAM" id="SSF48452">
    <property type="entry name" value="TPR-like"/>
    <property type="match status" value="1"/>
</dbReference>
<protein>
    <submittedName>
        <fullName evidence="7">Tetratricopeptide repeat protein</fullName>
    </submittedName>
</protein>
<dbReference type="InterPro" id="IPR011990">
    <property type="entry name" value="TPR-like_helical_dom_sf"/>
</dbReference>
<evidence type="ECO:0000256" key="2">
    <source>
        <dbReference type="ARBA" id="ARBA00022676"/>
    </source>
</evidence>
<proteinExistence type="predicted"/>
<gene>
    <name evidence="7" type="ORF">JK358_03950</name>
</gene>
<comment type="caution">
    <text evidence="7">The sequence shown here is derived from an EMBL/GenBank/DDBJ whole genome shotgun (WGS) entry which is preliminary data.</text>
</comment>
<keyword evidence="3" id="KW-0808">Transferase</keyword>
<evidence type="ECO:0000256" key="6">
    <source>
        <dbReference type="SAM" id="Phobius"/>
    </source>
</evidence>
<dbReference type="Gene3D" id="1.25.40.10">
    <property type="entry name" value="Tetratricopeptide repeat domain"/>
    <property type="match status" value="3"/>
</dbReference>
<feature type="repeat" description="TPR" evidence="4">
    <location>
        <begin position="184"/>
        <end position="217"/>
    </location>
</feature>
<feature type="region of interest" description="Disordered" evidence="5">
    <location>
        <begin position="283"/>
        <end position="317"/>
    </location>
</feature>
<dbReference type="PANTHER" id="PTHR44835">
    <property type="entry name" value="UDP-N-ACETYLGLUCOSAMINE--PEPTIDE N-ACETYLGLUCOSAMINYLTRANSFERASE SPINDLY-RELATED"/>
    <property type="match status" value="1"/>
</dbReference>
<feature type="region of interest" description="Disordered" evidence="5">
    <location>
        <begin position="395"/>
        <end position="416"/>
    </location>
</feature>
<dbReference type="EMBL" id="JAERRJ010000001">
    <property type="protein sequence ID" value="MBL1073537.1"/>
    <property type="molecule type" value="Genomic_DNA"/>
</dbReference>
<dbReference type="Pfam" id="PF13432">
    <property type="entry name" value="TPR_16"/>
    <property type="match status" value="1"/>
</dbReference>
<keyword evidence="2" id="KW-0328">Glycosyltransferase</keyword>
<evidence type="ECO:0000256" key="3">
    <source>
        <dbReference type="ARBA" id="ARBA00022679"/>
    </source>
</evidence>
<dbReference type="PROSITE" id="PS50005">
    <property type="entry name" value="TPR"/>
    <property type="match status" value="1"/>
</dbReference>
<feature type="transmembrane region" description="Helical" evidence="6">
    <location>
        <begin position="317"/>
        <end position="340"/>
    </location>
</feature>
<accession>A0ABS1LYQ2</accession>
<keyword evidence="6" id="KW-0472">Membrane</keyword>
<name>A0ABS1LYQ2_9NOCA</name>
<evidence type="ECO:0000256" key="5">
    <source>
        <dbReference type="SAM" id="MobiDB-lite"/>
    </source>
</evidence>
<evidence type="ECO:0000313" key="8">
    <source>
        <dbReference type="Proteomes" id="UP000602198"/>
    </source>
</evidence>
<organism evidence="7 8">
    <name type="scientific">Nocardia acididurans</name>
    <dbReference type="NCBI Taxonomy" id="2802282"/>
    <lineage>
        <taxon>Bacteria</taxon>
        <taxon>Bacillati</taxon>
        <taxon>Actinomycetota</taxon>
        <taxon>Actinomycetes</taxon>
        <taxon>Mycobacteriales</taxon>
        <taxon>Nocardiaceae</taxon>
        <taxon>Nocardia</taxon>
    </lineage>
</organism>
<dbReference type="Proteomes" id="UP000602198">
    <property type="component" value="Unassembled WGS sequence"/>
</dbReference>
<dbReference type="RefSeq" id="WP_201943538.1">
    <property type="nucleotide sequence ID" value="NZ_JAERRJ010000001.1"/>
</dbReference>
<keyword evidence="6" id="KW-0812">Transmembrane</keyword>
<evidence type="ECO:0000313" key="7">
    <source>
        <dbReference type="EMBL" id="MBL1073537.1"/>
    </source>
</evidence>